<comment type="caution">
    <text evidence="1">The sequence shown here is derived from an EMBL/GenBank/DDBJ whole genome shotgun (WGS) entry which is preliminary data.</text>
</comment>
<evidence type="ECO:0000313" key="1">
    <source>
        <dbReference type="EMBL" id="KAK8085908.1"/>
    </source>
</evidence>
<sequence length="83" mass="8905">MASTDTETRPGLHEMVSTGSAICFRPTHHTRESYAGATTRTPTAVLIYLASGCITKHRSIRLSTFGIMFMGTPYQGGNGVQLG</sequence>
<dbReference type="GeneID" id="92085354"/>
<organism evidence="1 2">
    <name type="scientific">Apiospora phragmitis</name>
    <dbReference type="NCBI Taxonomy" id="2905665"/>
    <lineage>
        <taxon>Eukaryota</taxon>
        <taxon>Fungi</taxon>
        <taxon>Dikarya</taxon>
        <taxon>Ascomycota</taxon>
        <taxon>Pezizomycotina</taxon>
        <taxon>Sordariomycetes</taxon>
        <taxon>Xylariomycetidae</taxon>
        <taxon>Amphisphaeriales</taxon>
        <taxon>Apiosporaceae</taxon>
        <taxon>Apiospora</taxon>
    </lineage>
</organism>
<name>A0ABR1WSC6_9PEZI</name>
<proteinExistence type="predicted"/>
<protein>
    <submittedName>
        <fullName evidence="1">Uncharacterized protein</fullName>
    </submittedName>
</protein>
<keyword evidence="2" id="KW-1185">Reference proteome</keyword>
<dbReference type="Proteomes" id="UP001480595">
    <property type="component" value="Unassembled WGS sequence"/>
</dbReference>
<gene>
    <name evidence="1" type="ORF">PG994_000882</name>
</gene>
<dbReference type="RefSeq" id="XP_066720432.1">
    <property type="nucleotide sequence ID" value="XM_066852291.1"/>
</dbReference>
<reference evidence="1 2" key="1">
    <citation type="submission" date="2023-01" db="EMBL/GenBank/DDBJ databases">
        <title>Analysis of 21 Apiospora genomes using comparative genomics revels a genus with tremendous synthesis potential of carbohydrate active enzymes and secondary metabolites.</title>
        <authorList>
            <person name="Sorensen T."/>
        </authorList>
    </citation>
    <scope>NUCLEOTIDE SEQUENCE [LARGE SCALE GENOMIC DNA]</scope>
    <source>
        <strain evidence="1 2">CBS 135458</strain>
    </source>
</reference>
<dbReference type="EMBL" id="JAQQWL010000002">
    <property type="protein sequence ID" value="KAK8085908.1"/>
    <property type="molecule type" value="Genomic_DNA"/>
</dbReference>
<evidence type="ECO:0000313" key="2">
    <source>
        <dbReference type="Proteomes" id="UP001480595"/>
    </source>
</evidence>
<accession>A0ABR1WSC6</accession>